<evidence type="ECO:0000256" key="1">
    <source>
        <dbReference type="SAM" id="MobiDB-lite"/>
    </source>
</evidence>
<evidence type="ECO:0000313" key="3">
    <source>
        <dbReference type="Proteomes" id="UP001286313"/>
    </source>
</evidence>
<keyword evidence="3" id="KW-1185">Reference proteome</keyword>
<dbReference type="EMBL" id="JAWQEG010005142">
    <property type="protein sequence ID" value="KAK3859007.1"/>
    <property type="molecule type" value="Genomic_DNA"/>
</dbReference>
<protein>
    <submittedName>
        <fullName evidence="2">Uncharacterized protein</fullName>
    </submittedName>
</protein>
<feature type="region of interest" description="Disordered" evidence="1">
    <location>
        <begin position="118"/>
        <end position="147"/>
    </location>
</feature>
<organism evidence="2 3">
    <name type="scientific">Petrolisthes cinctipes</name>
    <name type="common">Flat porcelain crab</name>
    <dbReference type="NCBI Taxonomy" id="88211"/>
    <lineage>
        <taxon>Eukaryota</taxon>
        <taxon>Metazoa</taxon>
        <taxon>Ecdysozoa</taxon>
        <taxon>Arthropoda</taxon>
        <taxon>Crustacea</taxon>
        <taxon>Multicrustacea</taxon>
        <taxon>Malacostraca</taxon>
        <taxon>Eumalacostraca</taxon>
        <taxon>Eucarida</taxon>
        <taxon>Decapoda</taxon>
        <taxon>Pleocyemata</taxon>
        <taxon>Anomura</taxon>
        <taxon>Galatheoidea</taxon>
        <taxon>Porcellanidae</taxon>
        <taxon>Petrolisthes</taxon>
    </lineage>
</organism>
<sequence>MTVTLAGSGGFIWLCLPHPFYTSPFSTPVTSPFSNPLSPPNPCYLSFLQPSIPPTPVTSPFSIPSLPPNPFLPLLSPTLSPSHPFYISFLQPSLPPKTPPPLSPNSLLLFSNPLSLPTPPTSPFSNPLSLPTPPTSPLSNLSPSQPL</sequence>
<feature type="compositionally biased region" description="Low complexity" evidence="1">
    <location>
        <begin position="137"/>
        <end position="147"/>
    </location>
</feature>
<name>A0AAE1BZJ2_PETCI</name>
<evidence type="ECO:0000313" key="2">
    <source>
        <dbReference type="EMBL" id="KAK3859007.1"/>
    </source>
</evidence>
<gene>
    <name evidence="2" type="ORF">Pcinc_034830</name>
</gene>
<dbReference type="Proteomes" id="UP001286313">
    <property type="component" value="Unassembled WGS sequence"/>
</dbReference>
<reference evidence="2" key="1">
    <citation type="submission" date="2023-10" db="EMBL/GenBank/DDBJ databases">
        <title>Genome assemblies of two species of porcelain crab, Petrolisthes cinctipes and Petrolisthes manimaculis (Anomura: Porcellanidae).</title>
        <authorList>
            <person name="Angst P."/>
        </authorList>
    </citation>
    <scope>NUCLEOTIDE SEQUENCE</scope>
    <source>
        <strain evidence="2">PB745_01</strain>
        <tissue evidence="2">Gill</tissue>
    </source>
</reference>
<proteinExistence type="predicted"/>
<dbReference type="AlphaFoldDB" id="A0AAE1BZJ2"/>
<comment type="caution">
    <text evidence="2">The sequence shown here is derived from an EMBL/GenBank/DDBJ whole genome shotgun (WGS) entry which is preliminary data.</text>
</comment>
<accession>A0AAE1BZJ2</accession>